<dbReference type="Pfam" id="PF04545">
    <property type="entry name" value="Sigma70_r4"/>
    <property type="match status" value="1"/>
</dbReference>
<reference evidence="8 9" key="1">
    <citation type="submission" date="2020-02" db="EMBL/GenBank/DDBJ databases">
        <authorList>
            <person name="Li X.-J."/>
            <person name="Han X.-M."/>
        </authorList>
    </citation>
    <scope>NUCLEOTIDE SEQUENCE [LARGE SCALE GENOMIC DNA]</scope>
    <source>
        <strain evidence="8 9">CCTCC AB 2017055</strain>
    </source>
</reference>
<dbReference type="NCBIfam" id="TIGR02937">
    <property type="entry name" value="sigma70-ECF"/>
    <property type="match status" value="1"/>
</dbReference>
<feature type="domain" description="RNA polymerase sigma-70 region 2" evidence="6">
    <location>
        <begin position="53"/>
        <end position="112"/>
    </location>
</feature>
<sequence>MVAGACQGNLISRHRCETSWCTRSVNAVEDSRGGELARNVEGFRDFAAARGGSLFRTAWWLTGDWHLAEDLVQETLGKVYRRWRGPDGIDNPAGYARTVLVRTYVSHRRRRSSSEVPTGELPDRSVHDDDAALRLALLEALARLSAKDRAVLVLRYWEDRSLEETATELGMSTGAVKSRSFHALKRLRVVLGDGVEDLSVLD</sequence>
<dbReference type="Proteomes" id="UP000475214">
    <property type="component" value="Unassembled WGS sequence"/>
</dbReference>
<dbReference type="InterPro" id="IPR013325">
    <property type="entry name" value="RNA_pol_sigma_r2"/>
</dbReference>
<evidence type="ECO:0000313" key="9">
    <source>
        <dbReference type="Proteomes" id="UP000475214"/>
    </source>
</evidence>
<keyword evidence="2" id="KW-0805">Transcription regulation</keyword>
<evidence type="ECO:0000313" key="8">
    <source>
        <dbReference type="EMBL" id="NEE01944.1"/>
    </source>
</evidence>
<dbReference type="GO" id="GO:0006352">
    <property type="term" value="P:DNA-templated transcription initiation"/>
    <property type="evidence" value="ECO:0007669"/>
    <property type="project" value="InterPro"/>
</dbReference>
<dbReference type="Gene3D" id="1.10.10.10">
    <property type="entry name" value="Winged helix-like DNA-binding domain superfamily/Winged helix DNA-binding domain"/>
    <property type="match status" value="1"/>
</dbReference>
<dbReference type="InterPro" id="IPR014284">
    <property type="entry name" value="RNA_pol_sigma-70_dom"/>
</dbReference>
<dbReference type="InterPro" id="IPR036388">
    <property type="entry name" value="WH-like_DNA-bd_sf"/>
</dbReference>
<keyword evidence="3" id="KW-0731">Sigma factor</keyword>
<keyword evidence="9" id="KW-1185">Reference proteome</keyword>
<comment type="similarity">
    <text evidence="1">Belongs to the sigma-70 factor family. ECF subfamily.</text>
</comment>
<comment type="caution">
    <text evidence="8">The sequence shown here is derived from an EMBL/GenBank/DDBJ whole genome shotgun (WGS) entry which is preliminary data.</text>
</comment>
<proteinExistence type="inferred from homology"/>
<dbReference type="Pfam" id="PF04542">
    <property type="entry name" value="Sigma70_r2"/>
    <property type="match status" value="1"/>
</dbReference>
<feature type="domain" description="RNA polymerase sigma-70 region 4" evidence="7">
    <location>
        <begin position="140"/>
        <end position="188"/>
    </location>
</feature>
<dbReference type="GO" id="GO:0003677">
    <property type="term" value="F:DNA binding"/>
    <property type="evidence" value="ECO:0007669"/>
    <property type="project" value="UniProtKB-KW"/>
</dbReference>
<dbReference type="InterPro" id="IPR013324">
    <property type="entry name" value="RNA_pol_sigma_r3/r4-like"/>
</dbReference>
<dbReference type="InterPro" id="IPR039425">
    <property type="entry name" value="RNA_pol_sigma-70-like"/>
</dbReference>
<keyword evidence="4" id="KW-0238">DNA-binding</keyword>
<dbReference type="NCBIfam" id="TIGR02983">
    <property type="entry name" value="SigE-fam_strep"/>
    <property type="match status" value="1"/>
</dbReference>
<dbReference type="CDD" id="cd06171">
    <property type="entry name" value="Sigma70_r4"/>
    <property type="match status" value="1"/>
</dbReference>
<dbReference type="InterPro" id="IPR014325">
    <property type="entry name" value="RNA_pol_sigma-E_actinobac"/>
</dbReference>
<evidence type="ECO:0000256" key="2">
    <source>
        <dbReference type="ARBA" id="ARBA00023015"/>
    </source>
</evidence>
<evidence type="ECO:0000259" key="6">
    <source>
        <dbReference type="Pfam" id="PF04542"/>
    </source>
</evidence>
<protein>
    <submittedName>
        <fullName evidence="8">SigE family RNA polymerase sigma factor</fullName>
    </submittedName>
</protein>
<dbReference type="PANTHER" id="PTHR43133:SF50">
    <property type="entry name" value="ECF RNA POLYMERASE SIGMA FACTOR SIGM"/>
    <property type="match status" value="1"/>
</dbReference>
<dbReference type="Gene3D" id="1.10.1740.10">
    <property type="match status" value="1"/>
</dbReference>
<keyword evidence="5" id="KW-0804">Transcription</keyword>
<dbReference type="EMBL" id="JAAGOA010000012">
    <property type="protein sequence ID" value="NEE01944.1"/>
    <property type="molecule type" value="Genomic_DNA"/>
</dbReference>
<accession>A0A6L9SBD4</accession>
<dbReference type="AlphaFoldDB" id="A0A6L9SBD4"/>
<dbReference type="GO" id="GO:0016987">
    <property type="term" value="F:sigma factor activity"/>
    <property type="evidence" value="ECO:0007669"/>
    <property type="project" value="UniProtKB-KW"/>
</dbReference>
<dbReference type="InterPro" id="IPR007627">
    <property type="entry name" value="RNA_pol_sigma70_r2"/>
</dbReference>
<dbReference type="SUPFAM" id="SSF88659">
    <property type="entry name" value="Sigma3 and sigma4 domains of RNA polymerase sigma factors"/>
    <property type="match status" value="1"/>
</dbReference>
<organism evidence="8 9">
    <name type="scientific">Phytoactinopolyspora halotolerans</name>
    <dbReference type="NCBI Taxonomy" id="1981512"/>
    <lineage>
        <taxon>Bacteria</taxon>
        <taxon>Bacillati</taxon>
        <taxon>Actinomycetota</taxon>
        <taxon>Actinomycetes</taxon>
        <taxon>Jiangellales</taxon>
        <taxon>Jiangellaceae</taxon>
        <taxon>Phytoactinopolyspora</taxon>
    </lineage>
</organism>
<name>A0A6L9SBD4_9ACTN</name>
<evidence type="ECO:0000259" key="7">
    <source>
        <dbReference type="Pfam" id="PF04545"/>
    </source>
</evidence>
<dbReference type="InterPro" id="IPR007630">
    <property type="entry name" value="RNA_pol_sigma70_r4"/>
</dbReference>
<evidence type="ECO:0000256" key="3">
    <source>
        <dbReference type="ARBA" id="ARBA00023082"/>
    </source>
</evidence>
<evidence type="ECO:0000256" key="1">
    <source>
        <dbReference type="ARBA" id="ARBA00010641"/>
    </source>
</evidence>
<gene>
    <name evidence="8" type="ORF">G1H10_17355</name>
</gene>
<evidence type="ECO:0000256" key="4">
    <source>
        <dbReference type="ARBA" id="ARBA00023125"/>
    </source>
</evidence>
<dbReference type="SUPFAM" id="SSF88946">
    <property type="entry name" value="Sigma2 domain of RNA polymerase sigma factors"/>
    <property type="match status" value="1"/>
</dbReference>
<dbReference type="PANTHER" id="PTHR43133">
    <property type="entry name" value="RNA POLYMERASE ECF-TYPE SIGMA FACTO"/>
    <property type="match status" value="1"/>
</dbReference>
<evidence type="ECO:0000256" key="5">
    <source>
        <dbReference type="ARBA" id="ARBA00023163"/>
    </source>
</evidence>